<evidence type="ECO:0000313" key="6">
    <source>
        <dbReference type="Proteomes" id="UP000028725"/>
    </source>
</evidence>
<gene>
    <name evidence="5" type="ORF">DB31_1250</name>
</gene>
<keyword evidence="2" id="KW-0547">Nucleotide-binding</keyword>
<dbReference type="Pfam" id="PF00582">
    <property type="entry name" value="Usp"/>
    <property type="match status" value="1"/>
</dbReference>
<feature type="domain" description="UspA" evidence="4">
    <location>
        <begin position="1"/>
        <end position="140"/>
    </location>
</feature>
<reference evidence="5 6" key="1">
    <citation type="submission" date="2014-04" db="EMBL/GenBank/DDBJ databases">
        <title>Genome assembly of Hyalangium minutum DSM 14724.</title>
        <authorList>
            <person name="Sharma G."/>
            <person name="Subramanian S."/>
        </authorList>
    </citation>
    <scope>NUCLEOTIDE SEQUENCE [LARGE SCALE GENOMIC DNA]</scope>
    <source>
        <strain evidence="5 6">DSM 14724</strain>
    </source>
</reference>
<dbReference type="GO" id="GO:0005524">
    <property type="term" value="F:ATP binding"/>
    <property type="evidence" value="ECO:0007669"/>
    <property type="project" value="UniProtKB-KW"/>
</dbReference>
<sequence length="159" mass="16917">MRRILVAVDGTQASREAARTALEYASGMSSRVTFVHVLPERVAEEAGEAPEFADFERACEQYAEALLKETCANTQSRHPGANTLVAHGEPAAVLSELAEEEDVVLVIVGARARGSLARTLLGSVSGELMCRCPKPVLVVPERAALGLLPRVPGEEPPVC</sequence>
<organism evidence="5 6">
    <name type="scientific">Hyalangium minutum</name>
    <dbReference type="NCBI Taxonomy" id="394096"/>
    <lineage>
        <taxon>Bacteria</taxon>
        <taxon>Pseudomonadati</taxon>
        <taxon>Myxococcota</taxon>
        <taxon>Myxococcia</taxon>
        <taxon>Myxococcales</taxon>
        <taxon>Cystobacterineae</taxon>
        <taxon>Archangiaceae</taxon>
        <taxon>Hyalangium</taxon>
    </lineage>
</organism>
<evidence type="ECO:0000256" key="1">
    <source>
        <dbReference type="ARBA" id="ARBA00008791"/>
    </source>
</evidence>
<dbReference type="Proteomes" id="UP000028725">
    <property type="component" value="Unassembled WGS sequence"/>
</dbReference>
<dbReference type="InterPro" id="IPR006015">
    <property type="entry name" value="Universal_stress_UspA"/>
</dbReference>
<dbReference type="InterPro" id="IPR006016">
    <property type="entry name" value="UspA"/>
</dbReference>
<dbReference type="STRING" id="394096.DB31_1250"/>
<dbReference type="PRINTS" id="PR01438">
    <property type="entry name" value="UNVRSLSTRESS"/>
</dbReference>
<dbReference type="EMBL" id="JMCB01000011">
    <property type="protein sequence ID" value="KFE66185.1"/>
    <property type="molecule type" value="Genomic_DNA"/>
</dbReference>
<name>A0A085WES2_9BACT</name>
<dbReference type="RefSeq" id="WP_044192861.1">
    <property type="nucleotide sequence ID" value="NZ_JMCB01000011.1"/>
</dbReference>
<comment type="caution">
    <text evidence="5">The sequence shown here is derived from an EMBL/GenBank/DDBJ whole genome shotgun (WGS) entry which is preliminary data.</text>
</comment>
<comment type="similarity">
    <text evidence="1">Belongs to the universal stress protein A family.</text>
</comment>
<dbReference type="InterPro" id="IPR014729">
    <property type="entry name" value="Rossmann-like_a/b/a_fold"/>
</dbReference>
<evidence type="ECO:0000256" key="3">
    <source>
        <dbReference type="ARBA" id="ARBA00022840"/>
    </source>
</evidence>
<dbReference type="PANTHER" id="PTHR46268">
    <property type="entry name" value="STRESS RESPONSE PROTEIN NHAX"/>
    <property type="match status" value="1"/>
</dbReference>
<dbReference type="CDD" id="cd00293">
    <property type="entry name" value="USP-like"/>
    <property type="match status" value="1"/>
</dbReference>
<keyword evidence="3" id="KW-0067">ATP-binding</keyword>
<proteinExistence type="inferred from homology"/>
<evidence type="ECO:0000313" key="5">
    <source>
        <dbReference type="EMBL" id="KFE66185.1"/>
    </source>
</evidence>
<dbReference type="Gene3D" id="3.40.50.620">
    <property type="entry name" value="HUPs"/>
    <property type="match status" value="1"/>
</dbReference>
<evidence type="ECO:0000259" key="4">
    <source>
        <dbReference type="Pfam" id="PF00582"/>
    </source>
</evidence>
<accession>A0A085WES2</accession>
<keyword evidence="6" id="KW-1185">Reference proteome</keyword>
<protein>
    <submittedName>
        <fullName evidence="5">Universal stress protein UspA</fullName>
    </submittedName>
</protein>
<dbReference type="AlphaFoldDB" id="A0A085WES2"/>
<evidence type="ECO:0000256" key="2">
    <source>
        <dbReference type="ARBA" id="ARBA00022741"/>
    </source>
</evidence>
<dbReference type="SUPFAM" id="SSF52402">
    <property type="entry name" value="Adenine nucleotide alpha hydrolases-like"/>
    <property type="match status" value="1"/>
</dbReference>
<dbReference type="PANTHER" id="PTHR46268:SF27">
    <property type="entry name" value="UNIVERSAL STRESS PROTEIN RV2623"/>
    <property type="match status" value="1"/>
</dbReference>